<feature type="chain" id="PRO_5047273447" evidence="1">
    <location>
        <begin position="22"/>
        <end position="203"/>
    </location>
</feature>
<dbReference type="Proteomes" id="UP001164459">
    <property type="component" value="Chromosome"/>
</dbReference>
<keyword evidence="3" id="KW-1185">Reference proteome</keyword>
<name>A0ABY7HFK9_9BACT</name>
<dbReference type="EMBL" id="CP114040">
    <property type="protein sequence ID" value="WAS98082.1"/>
    <property type="molecule type" value="Genomic_DNA"/>
</dbReference>
<evidence type="ECO:0000313" key="2">
    <source>
        <dbReference type="EMBL" id="WAS98082.1"/>
    </source>
</evidence>
<protein>
    <submittedName>
        <fullName evidence="2">Uncharacterized protein</fullName>
    </submittedName>
</protein>
<feature type="signal peptide" evidence="1">
    <location>
        <begin position="1"/>
        <end position="21"/>
    </location>
</feature>
<evidence type="ECO:0000256" key="1">
    <source>
        <dbReference type="SAM" id="SignalP"/>
    </source>
</evidence>
<sequence length="203" mass="21684">MKNSWMVAAGCALLITASASAKPQQQLFRTHVSLARAFTFSEDSCERRVFDISVQEADELPGSDAADSASFTARVFVRNTCEGTTINSGFVSGEIPPEELAVSLAGGAASFTFATKKSFDNGAEPEPVEVAFAVTWQGVGEVAEDKITTHDNLDGVLVNVLEFDSTRSATFSGTVTIADVEYPFSGDDQLFEFLLTAVQVVFT</sequence>
<organism evidence="2 3">
    <name type="scientific">Nannocystis punicea</name>
    <dbReference type="NCBI Taxonomy" id="2995304"/>
    <lineage>
        <taxon>Bacteria</taxon>
        <taxon>Pseudomonadati</taxon>
        <taxon>Myxococcota</taxon>
        <taxon>Polyangia</taxon>
        <taxon>Nannocystales</taxon>
        <taxon>Nannocystaceae</taxon>
        <taxon>Nannocystis</taxon>
    </lineage>
</organism>
<proteinExistence type="predicted"/>
<accession>A0ABY7HFK9</accession>
<gene>
    <name evidence="2" type="ORF">O0S08_18240</name>
</gene>
<dbReference type="RefSeq" id="WP_269040448.1">
    <property type="nucleotide sequence ID" value="NZ_CP114040.1"/>
</dbReference>
<reference evidence="2" key="1">
    <citation type="submission" date="2022-11" db="EMBL/GenBank/DDBJ databases">
        <title>Minimal conservation of predation-associated metabolite biosynthetic gene clusters underscores biosynthetic potential of Myxococcota including descriptions for ten novel species: Archangium lansinium sp. nov., Myxococcus landrumus sp. nov., Nannocystis bai.</title>
        <authorList>
            <person name="Ahearne A."/>
            <person name="Stevens C."/>
            <person name="Dowd S."/>
        </authorList>
    </citation>
    <scope>NUCLEOTIDE SEQUENCE</scope>
    <source>
        <strain evidence="2">Fl3</strain>
    </source>
</reference>
<evidence type="ECO:0000313" key="3">
    <source>
        <dbReference type="Proteomes" id="UP001164459"/>
    </source>
</evidence>
<keyword evidence="1" id="KW-0732">Signal</keyword>